<name>A0A0F4GGC0_9PEZI</name>
<dbReference type="OrthoDB" id="674604at2759"/>
<dbReference type="Proteomes" id="UP000033647">
    <property type="component" value="Unassembled WGS sequence"/>
</dbReference>
<keyword evidence="4" id="KW-1185">Reference proteome</keyword>
<feature type="domain" description="Heterokaryon incompatibility" evidence="2">
    <location>
        <begin position="23"/>
        <end position="109"/>
    </location>
</feature>
<evidence type="ECO:0000259" key="2">
    <source>
        <dbReference type="Pfam" id="PF06985"/>
    </source>
</evidence>
<evidence type="ECO:0000256" key="1">
    <source>
        <dbReference type="SAM" id="MobiDB-lite"/>
    </source>
</evidence>
<dbReference type="EMBL" id="LAFY01000614">
    <property type="protein sequence ID" value="KJX96484.1"/>
    <property type="molecule type" value="Genomic_DNA"/>
</dbReference>
<feature type="region of interest" description="Disordered" evidence="1">
    <location>
        <begin position="518"/>
        <end position="539"/>
    </location>
</feature>
<dbReference type="PANTHER" id="PTHR10622">
    <property type="entry name" value="HET DOMAIN-CONTAINING PROTEIN"/>
    <property type="match status" value="1"/>
</dbReference>
<dbReference type="STRING" id="1047168.A0A0F4GGC0"/>
<reference evidence="3 4" key="1">
    <citation type="submission" date="2015-03" db="EMBL/GenBank/DDBJ databases">
        <title>RNA-seq based gene annotation and comparative genomics of four Zymoseptoria species reveal species-specific pathogenicity related genes and transposable element activity.</title>
        <authorList>
            <person name="Grandaubert J."/>
            <person name="Bhattacharyya A."/>
            <person name="Stukenbrock E.H."/>
        </authorList>
    </citation>
    <scope>NUCLEOTIDE SEQUENCE [LARGE SCALE GENOMIC DNA]</scope>
    <source>
        <strain evidence="3 4">Zb18110</strain>
    </source>
</reference>
<evidence type="ECO:0000313" key="4">
    <source>
        <dbReference type="Proteomes" id="UP000033647"/>
    </source>
</evidence>
<accession>A0A0F4GGC0</accession>
<gene>
    <name evidence="3" type="ORF">TI39_contig622g00004</name>
</gene>
<protein>
    <recommendedName>
        <fullName evidence="2">Heterokaryon incompatibility domain-containing protein</fullName>
    </recommendedName>
</protein>
<dbReference type="Pfam" id="PF06985">
    <property type="entry name" value="HET"/>
    <property type="match status" value="1"/>
</dbReference>
<evidence type="ECO:0000313" key="3">
    <source>
        <dbReference type="EMBL" id="KJX96484.1"/>
    </source>
</evidence>
<organism evidence="3 4">
    <name type="scientific">Zymoseptoria brevis</name>
    <dbReference type="NCBI Taxonomy" id="1047168"/>
    <lineage>
        <taxon>Eukaryota</taxon>
        <taxon>Fungi</taxon>
        <taxon>Dikarya</taxon>
        <taxon>Ascomycota</taxon>
        <taxon>Pezizomycotina</taxon>
        <taxon>Dothideomycetes</taxon>
        <taxon>Dothideomycetidae</taxon>
        <taxon>Mycosphaerellales</taxon>
        <taxon>Mycosphaerellaceae</taxon>
        <taxon>Zymoseptoria</taxon>
    </lineage>
</organism>
<dbReference type="AlphaFoldDB" id="A0A0F4GGC0"/>
<dbReference type="InterPro" id="IPR010730">
    <property type="entry name" value="HET"/>
</dbReference>
<sequence>MRLLHAGTLSFHPLESFRTLPRYAILSHAWRDDEVTYQEMRDRPDRICAKQGFTKITAFAERALANEFQFVWVDTCCIDKTSSAELSEAINSMFRLYREASICYVYLDDVPSFTGDAAWDAALQASRWFTRGWTLQELIAPRELEFYATDWTCVGTKRDLGKAITARTGIPPSVMEDCDFSKCSIAQRMSWAAGRSTSRREDAAYCLMGLFDVNMPMLYGEGNGAFLRLQQEIIKNSDDMSIFAWVDTSSPFSAYHGLLAHSPSHFAQCGDIKFVRGKSNEPYHITNKGIRLHLALEGRDCSAQELVARLPGVFKEHVELGIFLQKVGEEQYARVEASQLAYAMHAQIKKSLTPCFVRQNIFMEIGSHSRAAGIRLSIDANVFEIVDVQPCKHWNLDERFYTFEPHFAQRETPAAVMFTLKAARTGASGIQIIVDIRKPWGSVVQINGGWNKTPATTQFTHKIHCRKPHQPVIEIAAERGVFSGDARIVVAVKSVTNDDDQVPGTSSEQIPTIYRQPRQATSTRILPPTRRHTETWTGR</sequence>
<comment type="caution">
    <text evidence="3">The sequence shown here is derived from an EMBL/GenBank/DDBJ whole genome shotgun (WGS) entry which is preliminary data.</text>
</comment>
<proteinExistence type="predicted"/>
<dbReference type="PANTHER" id="PTHR10622:SF12">
    <property type="entry name" value="HET DOMAIN-CONTAINING PROTEIN"/>
    <property type="match status" value="1"/>
</dbReference>